<dbReference type="Pfam" id="PF13656">
    <property type="entry name" value="RNA_pol_L_2"/>
    <property type="match status" value="1"/>
</dbReference>
<dbReference type="PANTHER" id="PTHR13946:SF16">
    <property type="entry name" value="DNA-DIRECTED RNA POLYMERASE II SUBUNIT RPB11"/>
    <property type="match status" value="1"/>
</dbReference>
<evidence type="ECO:0000256" key="1">
    <source>
        <dbReference type="ARBA" id="ARBA00022478"/>
    </source>
</evidence>
<dbReference type="InterPro" id="IPR009025">
    <property type="entry name" value="RBP11-like_dimer"/>
</dbReference>
<sequence>MKEGHTFGNLITTELLNEKNVVFVGYKVPHPLKNEILIKIRTKTNFAPEKAFLWALKSIQKKVTSLENSFESELTRMTNELSQMENSNSIKDVAGATPFITE</sequence>
<name>A0ABV2AHU6_9EUKA</name>
<reference evidence="5 6" key="1">
    <citation type="journal article" date="2024" name="BMC Biol.">
        <title>Comparative genomics of Ascetosporea gives new insight into the evolutionary basis for animal parasitism in Rhizaria.</title>
        <authorList>
            <person name="Hiltunen Thoren M."/>
            <person name="Onut-Brannstrom I."/>
            <person name="Alfjorden A."/>
            <person name="Peckova H."/>
            <person name="Swords F."/>
            <person name="Hooper C."/>
            <person name="Holzer A.S."/>
            <person name="Bass D."/>
            <person name="Burki F."/>
        </authorList>
    </citation>
    <scope>NUCLEOTIDE SEQUENCE [LARGE SCALE GENOMIC DNA]</scope>
    <source>
        <strain evidence="5">20-A016</strain>
    </source>
</reference>
<evidence type="ECO:0000256" key="2">
    <source>
        <dbReference type="ARBA" id="ARBA00023163"/>
    </source>
</evidence>
<dbReference type="EMBL" id="JBDODL010000238">
    <property type="protein sequence ID" value="MES1919247.1"/>
    <property type="molecule type" value="Genomic_DNA"/>
</dbReference>
<gene>
    <name evidence="5" type="ORF">MHBO_001107</name>
</gene>
<protein>
    <recommendedName>
        <fullName evidence="4">DNA-directed RNA polymerase RBP11-like dimerisation domain-containing protein</fullName>
    </recommendedName>
</protein>
<keyword evidence="1" id="KW-0240">DNA-directed RNA polymerase</keyword>
<dbReference type="Proteomes" id="UP001439008">
    <property type="component" value="Unassembled WGS sequence"/>
</dbReference>
<dbReference type="InterPro" id="IPR022905">
    <property type="entry name" value="Rpo11-like"/>
</dbReference>
<evidence type="ECO:0000259" key="4">
    <source>
        <dbReference type="Pfam" id="PF13656"/>
    </source>
</evidence>
<dbReference type="InterPro" id="IPR036603">
    <property type="entry name" value="RBP11-like"/>
</dbReference>
<dbReference type="PANTHER" id="PTHR13946">
    <property type="entry name" value="DNA-DIRECTED RNA POLYMERASE I,II,III"/>
    <property type="match status" value="1"/>
</dbReference>
<comment type="similarity">
    <text evidence="3">Belongs to the archaeal Rpo11/eukaryotic RPB11/RPC19 RNA polymerase subunit family.</text>
</comment>
<accession>A0ABV2AHU6</accession>
<proteinExistence type="inferred from homology"/>
<organism evidence="5 6">
    <name type="scientific">Bonamia ostreae</name>
    <dbReference type="NCBI Taxonomy" id="126728"/>
    <lineage>
        <taxon>Eukaryota</taxon>
        <taxon>Sar</taxon>
        <taxon>Rhizaria</taxon>
        <taxon>Endomyxa</taxon>
        <taxon>Ascetosporea</taxon>
        <taxon>Haplosporida</taxon>
        <taxon>Bonamia</taxon>
    </lineage>
</organism>
<keyword evidence="2" id="KW-0804">Transcription</keyword>
<feature type="domain" description="DNA-directed RNA polymerase RBP11-like dimerisation" evidence="4">
    <location>
        <begin position="2"/>
        <end position="68"/>
    </location>
</feature>
<evidence type="ECO:0000313" key="5">
    <source>
        <dbReference type="EMBL" id="MES1919247.1"/>
    </source>
</evidence>
<evidence type="ECO:0000256" key="3">
    <source>
        <dbReference type="ARBA" id="ARBA00025751"/>
    </source>
</evidence>
<dbReference type="Gene3D" id="3.30.1360.10">
    <property type="entry name" value="RNA polymerase, RBP11-like subunit"/>
    <property type="match status" value="1"/>
</dbReference>
<dbReference type="SUPFAM" id="SSF55257">
    <property type="entry name" value="RBP11-like subunits of RNA polymerase"/>
    <property type="match status" value="1"/>
</dbReference>
<evidence type="ECO:0000313" key="6">
    <source>
        <dbReference type="Proteomes" id="UP001439008"/>
    </source>
</evidence>
<keyword evidence="6" id="KW-1185">Reference proteome</keyword>
<dbReference type="HAMAP" id="MF_00261">
    <property type="entry name" value="RNApol_arch_Rpo11"/>
    <property type="match status" value="1"/>
</dbReference>
<comment type="caution">
    <text evidence="5">The sequence shown here is derived from an EMBL/GenBank/DDBJ whole genome shotgun (WGS) entry which is preliminary data.</text>
</comment>